<keyword evidence="2" id="KW-1185">Reference proteome</keyword>
<dbReference type="EMBL" id="CP126970">
    <property type="protein sequence ID" value="WIM70443.1"/>
    <property type="molecule type" value="Genomic_DNA"/>
</dbReference>
<protein>
    <submittedName>
        <fullName evidence="1">Uncharacterized protein</fullName>
    </submittedName>
</protein>
<organism evidence="1 2">
    <name type="scientific">Corynebacterium suedekumii</name>
    <dbReference type="NCBI Taxonomy" id="3049801"/>
    <lineage>
        <taxon>Bacteria</taxon>
        <taxon>Bacillati</taxon>
        <taxon>Actinomycetota</taxon>
        <taxon>Actinomycetes</taxon>
        <taxon>Mycobacteriales</taxon>
        <taxon>Corynebacteriaceae</taxon>
        <taxon>Corynebacterium</taxon>
    </lineage>
</organism>
<evidence type="ECO:0000313" key="2">
    <source>
        <dbReference type="Proteomes" id="UP001238805"/>
    </source>
</evidence>
<sequence>MHNHISHALSSHLHAASPIQDRLGRERHIHSVAVKINQEDPQTAWVTITDRTDTGELSDHLFSYSWPGRLFVDSLTDAILESYLHVITGDEYVGVSPLSGHAGLIKQRVPR</sequence>
<reference evidence="1 2" key="1">
    <citation type="submission" date="2023-05" db="EMBL/GenBank/DDBJ databases">
        <title>Corynebacterium suedekumii sp. nov. and Corynebacterium breve sp. nov. isolated from raw cow's milk.</title>
        <authorList>
            <person name="Baer M.K."/>
            <person name="Mehl L."/>
            <person name="Hellmuth R."/>
            <person name="Marke G."/>
            <person name="Lipski A."/>
        </authorList>
    </citation>
    <scope>NUCLEOTIDE SEQUENCE [LARGE SCALE GENOMIC DNA]</scope>
    <source>
        <strain evidence="1 2">LM112</strain>
    </source>
</reference>
<proteinExistence type="predicted"/>
<dbReference type="Proteomes" id="UP001238805">
    <property type="component" value="Chromosome"/>
</dbReference>
<evidence type="ECO:0000313" key="1">
    <source>
        <dbReference type="EMBL" id="WIM70443.1"/>
    </source>
</evidence>
<gene>
    <name evidence="1" type="ORF">QP029_00785</name>
</gene>
<name>A0ABY8VQH0_9CORY</name>
<dbReference type="RefSeq" id="WP_284875033.1">
    <property type="nucleotide sequence ID" value="NZ_CP126970.1"/>
</dbReference>
<accession>A0ABY8VQH0</accession>